<dbReference type="OrthoDB" id="9776961at2"/>
<dbReference type="SUPFAM" id="SSF52540">
    <property type="entry name" value="P-loop containing nucleoside triphosphate hydrolases"/>
    <property type="match status" value="1"/>
</dbReference>
<dbReference type="AlphaFoldDB" id="A0A0W0WU19"/>
<protein>
    <submittedName>
        <fullName evidence="3">Transporter</fullName>
    </submittedName>
</protein>
<dbReference type="PATRIC" id="fig|45070.6.peg.841"/>
<sequence>MNLDELLTLAIKRKASDLHLSAGLPPILRIDGDLHTLQLVSLQQENLLVFMQEIMNKEQQNIFQKQLEIDFALQFNELYRLRVNIFTQNRGLSLVFRIIPSTIKTIDELAFPSIFKKIASYTNGLVLVTGPCGSGKSTTVAALIDYINSHQNKHIITIEDPIEFVHSSHHCLIHQREVYRDTHSFALALRSVLREDPNIIMLGELRDYETIRLAITAAETGHLVIATLHTDSATKAVNRIIDVFPGEEKLTIRTLLSESLQAVIAQSLLRKNGGGRIAACEIMICTPAIRNLIRENKIAQIYSSIQTGQTVGMQTLEQHLVKLRAAGIVAEEELS</sequence>
<dbReference type="GO" id="GO:0016887">
    <property type="term" value="F:ATP hydrolysis activity"/>
    <property type="evidence" value="ECO:0007669"/>
    <property type="project" value="InterPro"/>
</dbReference>
<evidence type="ECO:0000313" key="3">
    <source>
        <dbReference type="EMBL" id="KTD35808.1"/>
    </source>
</evidence>
<dbReference type="GO" id="GO:0005524">
    <property type="term" value="F:ATP binding"/>
    <property type="evidence" value="ECO:0007669"/>
    <property type="project" value="InterPro"/>
</dbReference>
<accession>A0A0W0WU19</accession>
<dbReference type="PANTHER" id="PTHR30486">
    <property type="entry name" value="TWITCHING MOTILITY PROTEIN PILT"/>
    <property type="match status" value="1"/>
</dbReference>
<gene>
    <name evidence="3" type="primary">yggR</name>
    <name evidence="3" type="ORF">Lnau_0792</name>
</gene>
<dbReference type="EMBL" id="LNYO01000013">
    <property type="protein sequence ID" value="KTD35808.1"/>
    <property type="molecule type" value="Genomic_DNA"/>
</dbReference>
<organism evidence="3 4">
    <name type="scientific">Legionella nautarum</name>
    <dbReference type="NCBI Taxonomy" id="45070"/>
    <lineage>
        <taxon>Bacteria</taxon>
        <taxon>Pseudomonadati</taxon>
        <taxon>Pseudomonadota</taxon>
        <taxon>Gammaproteobacteria</taxon>
        <taxon>Legionellales</taxon>
        <taxon>Legionellaceae</taxon>
        <taxon>Legionella</taxon>
    </lineage>
</organism>
<dbReference type="InterPro" id="IPR050921">
    <property type="entry name" value="T4SS_GSP_E_ATPase"/>
</dbReference>
<dbReference type="InterPro" id="IPR027417">
    <property type="entry name" value="P-loop_NTPase"/>
</dbReference>
<comment type="caution">
    <text evidence="3">The sequence shown here is derived from an EMBL/GenBank/DDBJ whole genome shotgun (WGS) entry which is preliminary data.</text>
</comment>
<dbReference type="RefSeq" id="WP_058503851.1">
    <property type="nucleotide sequence ID" value="NZ_CAAAIF010000001.1"/>
</dbReference>
<evidence type="ECO:0000259" key="2">
    <source>
        <dbReference type="Pfam" id="PF00437"/>
    </source>
</evidence>
<dbReference type="PANTHER" id="PTHR30486:SF6">
    <property type="entry name" value="TYPE IV PILUS RETRACTATION ATPASE PILT"/>
    <property type="match status" value="1"/>
</dbReference>
<reference evidence="3 4" key="1">
    <citation type="submission" date="2015-11" db="EMBL/GenBank/DDBJ databases">
        <title>Genomic analysis of 38 Legionella species identifies large and diverse effector repertoires.</title>
        <authorList>
            <person name="Burstein D."/>
            <person name="Amaro F."/>
            <person name="Zusman T."/>
            <person name="Lifshitz Z."/>
            <person name="Cohen O."/>
            <person name="Gilbert J.A."/>
            <person name="Pupko T."/>
            <person name="Shuman H.A."/>
            <person name="Segal G."/>
        </authorList>
    </citation>
    <scope>NUCLEOTIDE SEQUENCE [LARGE SCALE GENOMIC DNA]</scope>
    <source>
        <strain evidence="3 4">ATCC 49506</strain>
    </source>
</reference>
<dbReference type="CDD" id="cd01131">
    <property type="entry name" value="PilT"/>
    <property type="match status" value="1"/>
</dbReference>
<dbReference type="InterPro" id="IPR006321">
    <property type="entry name" value="PilT/PilU"/>
</dbReference>
<evidence type="ECO:0000256" key="1">
    <source>
        <dbReference type="ARBA" id="ARBA00006611"/>
    </source>
</evidence>
<dbReference type="STRING" id="45070.Lnau_0792"/>
<dbReference type="Gene3D" id="3.40.50.300">
    <property type="entry name" value="P-loop containing nucleotide triphosphate hydrolases"/>
    <property type="match status" value="1"/>
</dbReference>
<dbReference type="InterPro" id="IPR001482">
    <property type="entry name" value="T2SS/T4SS_dom"/>
</dbReference>
<name>A0A0W0WU19_9GAMM</name>
<evidence type="ECO:0000313" key="4">
    <source>
        <dbReference type="Proteomes" id="UP000054725"/>
    </source>
</evidence>
<proteinExistence type="inferred from homology"/>
<dbReference type="NCBIfam" id="TIGR01420">
    <property type="entry name" value="pilT_fam"/>
    <property type="match status" value="1"/>
</dbReference>
<dbReference type="Proteomes" id="UP000054725">
    <property type="component" value="Unassembled WGS sequence"/>
</dbReference>
<dbReference type="Pfam" id="PF00437">
    <property type="entry name" value="T2SSE"/>
    <property type="match status" value="1"/>
</dbReference>
<feature type="domain" description="Bacterial type II secretion system protein E" evidence="2">
    <location>
        <begin position="3"/>
        <end position="271"/>
    </location>
</feature>
<keyword evidence="4" id="KW-1185">Reference proteome</keyword>
<dbReference type="Gene3D" id="3.30.450.90">
    <property type="match status" value="1"/>
</dbReference>
<comment type="similarity">
    <text evidence="1">Belongs to the GSP E family.</text>
</comment>